<dbReference type="AlphaFoldDB" id="A0A495JEN9"/>
<reference evidence="1 2" key="1">
    <citation type="submission" date="2018-10" db="EMBL/GenBank/DDBJ databases">
        <title>Sequencing the genomes of 1000 actinobacteria strains.</title>
        <authorList>
            <person name="Klenk H.-P."/>
        </authorList>
    </citation>
    <scope>NUCLEOTIDE SEQUENCE [LARGE SCALE GENOMIC DNA]</scope>
    <source>
        <strain evidence="1 2">DSM 45175</strain>
    </source>
</reference>
<organism evidence="1 2">
    <name type="scientific">Micromonospora pisi</name>
    <dbReference type="NCBI Taxonomy" id="589240"/>
    <lineage>
        <taxon>Bacteria</taxon>
        <taxon>Bacillati</taxon>
        <taxon>Actinomycetota</taxon>
        <taxon>Actinomycetes</taxon>
        <taxon>Micromonosporales</taxon>
        <taxon>Micromonosporaceae</taxon>
        <taxon>Micromonospora</taxon>
    </lineage>
</organism>
<keyword evidence="2" id="KW-1185">Reference proteome</keyword>
<dbReference type="OrthoDB" id="252872at2"/>
<protein>
    <submittedName>
        <fullName evidence="1">Heme oxygenase-like protein</fullName>
    </submittedName>
</protein>
<comment type="caution">
    <text evidence="1">The sequence shown here is derived from an EMBL/GenBank/DDBJ whole genome shotgun (WGS) entry which is preliminary data.</text>
</comment>
<dbReference type="SMART" id="SM01236">
    <property type="entry name" value="Haem_oxygenase_2"/>
    <property type="match status" value="1"/>
</dbReference>
<proteinExistence type="predicted"/>
<dbReference type="Proteomes" id="UP000277671">
    <property type="component" value="Unassembled WGS sequence"/>
</dbReference>
<evidence type="ECO:0000313" key="2">
    <source>
        <dbReference type="Proteomes" id="UP000277671"/>
    </source>
</evidence>
<dbReference type="EMBL" id="RBKT01000001">
    <property type="protein sequence ID" value="RKR87375.1"/>
    <property type="molecule type" value="Genomic_DNA"/>
</dbReference>
<sequence>MRLPVGRGPASAMLVEALSGVPGRLSFDAVERWRTDGSVDVAAIGDEDLQLFLFTCYELHYRGWDGVDERWEWEPSLLAVRAVAEHRFESALRRVVGPVPAVEAADVPAALGTLVADDDGPSLAAELHRRGDLARFREFVAQRSVYHLREADPHSWGIPRLDGPAKAALVEIQMDEYGHGQLPRMHAELFRDTMRWLGLDTGYHAYVDSVPAVTLAANNLISLFGLHRRWRGALLGHLAAFEMTSSLPNRRYGDALRRLGGPPEATRFYDEHVVADAVHEQIATYDLCGSFAAAEPARAADVLFGAACCLTLDRLVAEHMLASWARERSSLRLPIALGH</sequence>
<name>A0A495JEN9_9ACTN</name>
<accession>A0A495JEN9</accession>
<evidence type="ECO:0000313" key="1">
    <source>
        <dbReference type="EMBL" id="RKR87375.1"/>
    </source>
</evidence>
<dbReference type="Gene3D" id="1.20.910.10">
    <property type="entry name" value="Heme oxygenase-like"/>
    <property type="match status" value="1"/>
</dbReference>
<dbReference type="Pfam" id="PF14518">
    <property type="entry name" value="Haem_oxygenas_2"/>
    <property type="match status" value="1"/>
</dbReference>
<gene>
    <name evidence="1" type="ORF">BDK92_1650</name>
</gene>
<dbReference type="RefSeq" id="WP_121156094.1">
    <property type="nucleotide sequence ID" value="NZ_RBKT01000001.1"/>
</dbReference>
<dbReference type="SUPFAM" id="SSF48613">
    <property type="entry name" value="Heme oxygenase-like"/>
    <property type="match status" value="1"/>
</dbReference>
<dbReference type="InterPro" id="IPR016084">
    <property type="entry name" value="Haem_Oase-like_multi-hlx"/>
</dbReference>